<gene>
    <name evidence="1" type="ORF">CTRU02_212289</name>
</gene>
<dbReference type="EMBL" id="VUJX02000008">
    <property type="protein sequence ID" value="KAL0933326.1"/>
    <property type="molecule type" value="Genomic_DNA"/>
</dbReference>
<sequence length="490" mass="55633">MNLGHQSLKPYGPLVRTGPGYVVTHDPEVVRKVMGARSTYGKHPWWKGARSHPTEDSILSTLDIKKHDDIKAKTSNGYNGRDKINVNDKVDEQVERLVKLIRRRFLSTPETHRVADFTDLMRYFTLDVTTHLSYGKHFGFLDNGEDLYAFSKTMDTYVMAMTLGVDVPFFRNLMHSKLISFFLPKDTDKSGAGKIMGFVRPLVLLPDADKFFFWKLELIIGSIAQEIVQKRFEKDQKDEVDMLGSFMRHGLTQAQCEAETFVQIAAGSDTTGSLLATTMLYIISTPRVYHRLKDEIRAAVNGNIVSHPITQEQAKKLPYLQAVILEGFRMRPPVPYGAFMSIPPQGDTIHGMYLPGGTGVGFNIVAMMHSTETFGMDVELFRPERFLECGEEKRRDMLKMVDMAFGTGRLLCAGKQVALLELNKIFFEVSTSCMDLNFQFTNRSDTYATVQLLRQFDFQLVNPRQGWKERALIVSTQKDMWVAITEGGFN</sequence>
<organism evidence="1 2">
    <name type="scientific">Colletotrichum truncatum</name>
    <name type="common">Anthracnose fungus</name>
    <name type="synonym">Colletotrichum capsici</name>
    <dbReference type="NCBI Taxonomy" id="5467"/>
    <lineage>
        <taxon>Eukaryota</taxon>
        <taxon>Fungi</taxon>
        <taxon>Dikarya</taxon>
        <taxon>Ascomycota</taxon>
        <taxon>Pezizomycotina</taxon>
        <taxon>Sordariomycetes</taxon>
        <taxon>Hypocreomycetidae</taxon>
        <taxon>Glomerellales</taxon>
        <taxon>Glomerellaceae</taxon>
        <taxon>Colletotrichum</taxon>
        <taxon>Colletotrichum truncatum species complex</taxon>
    </lineage>
</organism>
<comment type="caution">
    <text evidence="1">The sequence shown here is derived from an EMBL/GenBank/DDBJ whole genome shotgun (WGS) entry which is preliminary data.</text>
</comment>
<name>A0ACC3YN73_COLTU</name>
<evidence type="ECO:0000313" key="2">
    <source>
        <dbReference type="Proteomes" id="UP000805649"/>
    </source>
</evidence>
<dbReference type="Proteomes" id="UP000805649">
    <property type="component" value="Unassembled WGS sequence"/>
</dbReference>
<proteinExistence type="predicted"/>
<accession>A0ACC3YN73</accession>
<keyword evidence="2" id="KW-1185">Reference proteome</keyword>
<evidence type="ECO:0000313" key="1">
    <source>
        <dbReference type="EMBL" id="KAL0933326.1"/>
    </source>
</evidence>
<protein>
    <submittedName>
        <fullName evidence="1">Cytochrome P450</fullName>
    </submittedName>
</protein>
<reference evidence="1 2" key="1">
    <citation type="journal article" date="2020" name="Phytopathology">
        <title>Genome Sequence Resources of Colletotrichum truncatum, C. plurivorum, C. musicola, and C. sojae: Four Species Pathogenic to Soybean (Glycine max).</title>
        <authorList>
            <person name="Rogerio F."/>
            <person name="Boufleur T.R."/>
            <person name="Ciampi-Guillardi M."/>
            <person name="Sukno S.A."/>
            <person name="Thon M.R."/>
            <person name="Massola Junior N.S."/>
            <person name="Baroncelli R."/>
        </authorList>
    </citation>
    <scope>NUCLEOTIDE SEQUENCE [LARGE SCALE GENOMIC DNA]</scope>
    <source>
        <strain evidence="1 2">CMES1059</strain>
    </source>
</reference>